<proteinExistence type="predicted"/>
<evidence type="ECO:0000313" key="2">
    <source>
        <dbReference type="Proteomes" id="UP000027644"/>
    </source>
</evidence>
<dbReference type="PRINTS" id="PR00313">
    <property type="entry name" value="CABNDNGRPT"/>
</dbReference>
<dbReference type="AlphaFoldDB" id="A0A074V9T4"/>
<comment type="caution">
    <text evidence="1">The sequence shown here is derived from an EMBL/GenBank/DDBJ whole genome shotgun (WGS) entry which is preliminary data.</text>
</comment>
<sequence length="114" mass="12641">TKIIRVEGYFDMDENKTGLYYPNWKKRNTDGSIVNGVKENGFEDVIHGTDDDITGDEGNDILIGGSGNDLLDGGSGSDRYIFEAGHGQDTVTEWDVNPKDINSLEFTEYNSNEL</sequence>
<reference evidence="1 2" key="1">
    <citation type="journal article" date="2014" name="PLoS Genet.">
        <title>Hidden diversity in honey bee gut symbionts detected by single-cell genomics.</title>
        <authorList>
            <person name="Engel P."/>
            <person name="Stepanauskas R."/>
            <person name="Moran N."/>
        </authorList>
    </citation>
    <scope>NUCLEOTIDE SEQUENCE [LARGE SCALE GENOMIC DNA]</scope>
    <source>
        <strain evidence="1 2">SCGC AB-598-J21</strain>
    </source>
</reference>
<feature type="non-terminal residue" evidence="1">
    <location>
        <position position="114"/>
    </location>
</feature>
<dbReference type="InterPro" id="IPR018511">
    <property type="entry name" value="Hemolysin-typ_Ca-bd_CS"/>
</dbReference>
<dbReference type="InterPro" id="IPR001343">
    <property type="entry name" value="Hemolysn_Ca-bd"/>
</dbReference>
<dbReference type="EMBL" id="AVQL01000045">
    <property type="protein sequence ID" value="KEQ02168.1"/>
    <property type="molecule type" value="Genomic_DNA"/>
</dbReference>
<dbReference type="PROSITE" id="PS00330">
    <property type="entry name" value="HEMOLYSIN_CALCIUM"/>
    <property type="match status" value="2"/>
</dbReference>
<protein>
    <submittedName>
        <fullName evidence="1">Hemolysin-type calcium-binding repeat (2 copies)</fullName>
    </submittedName>
</protein>
<dbReference type="Gene3D" id="2.150.10.10">
    <property type="entry name" value="Serralysin-like metalloprotease, C-terminal"/>
    <property type="match status" value="1"/>
</dbReference>
<dbReference type="InterPro" id="IPR011049">
    <property type="entry name" value="Serralysin-like_metalloprot_C"/>
</dbReference>
<dbReference type="GO" id="GO:0005509">
    <property type="term" value="F:calcium ion binding"/>
    <property type="evidence" value="ECO:0007669"/>
    <property type="project" value="InterPro"/>
</dbReference>
<dbReference type="Proteomes" id="UP000027644">
    <property type="component" value="Unassembled WGS sequence"/>
</dbReference>
<dbReference type="SUPFAM" id="SSF51120">
    <property type="entry name" value="beta-Roll"/>
    <property type="match status" value="1"/>
</dbReference>
<gene>
    <name evidence="1" type="ORF">SASC598J21_000490</name>
</gene>
<name>A0A074V9T4_9NEIS</name>
<accession>A0A074V9T4</accession>
<organism evidence="1 2">
    <name type="scientific">Snodgrassella alvi SCGC AB-598-J21</name>
    <dbReference type="NCBI Taxonomy" id="1385367"/>
    <lineage>
        <taxon>Bacteria</taxon>
        <taxon>Pseudomonadati</taxon>
        <taxon>Pseudomonadota</taxon>
        <taxon>Betaproteobacteria</taxon>
        <taxon>Neisseriales</taxon>
        <taxon>Neisseriaceae</taxon>
        <taxon>Snodgrassella</taxon>
    </lineage>
</organism>
<evidence type="ECO:0000313" key="1">
    <source>
        <dbReference type="EMBL" id="KEQ02168.1"/>
    </source>
</evidence>
<dbReference type="Pfam" id="PF00353">
    <property type="entry name" value="HemolysinCabind"/>
    <property type="match status" value="1"/>
</dbReference>
<feature type="non-terminal residue" evidence="1">
    <location>
        <position position="1"/>
    </location>
</feature>